<protein>
    <recommendedName>
        <fullName evidence="4">HTH cro/C1-type domain-containing protein</fullName>
    </recommendedName>
</protein>
<evidence type="ECO:0000256" key="1">
    <source>
        <dbReference type="SAM" id="MobiDB-lite"/>
    </source>
</evidence>
<feature type="compositionally biased region" description="Basic and acidic residues" evidence="1">
    <location>
        <begin position="99"/>
        <end position="111"/>
    </location>
</feature>
<proteinExistence type="predicted"/>
<name>A0ABX7PC37_9BACT</name>
<gene>
    <name evidence="2" type="ORF">JY651_09625</name>
</gene>
<feature type="region of interest" description="Disordered" evidence="1">
    <location>
        <begin position="1"/>
        <end position="20"/>
    </location>
</feature>
<evidence type="ECO:0008006" key="4">
    <source>
        <dbReference type="Google" id="ProtNLM"/>
    </source>
</evidence>
<dbReference type="EMBL" id="CP071090">
    <property type="protein sequence ID" value="QSQ28046.1"/>
    <property type="molecule type" value="Genomic_DNA"/>
</dbReference>
<sequence length="111" mass="12265">MMGHVFEQYRQSEGRSEEDLAKELGCSHDVLHRMALCRRPGESRFEEQVTAIATRFEVALLPLVQVLRRVEVIEALAAEAPVGTPEEGEPEAGTSMRVAARDRAKDGETAS</sequence>
<evidence type="ECO:0000313" key="3">
    <source>
        <dbReference type="Proteomes" id="UP000662747"/>
    </source>
</evidence>
<feature type="region of interest" description="Disordered" evidence="1">
    <location>
        <begin position="81"/>
        <end position="111"/>
    </location>
</feature>
<keyword evidence="3" id="KW-1185">Reference proteome</keyword>
<feature type="compositionally biased region" description="Basic and acidic residues" evidence="1">
    <location>
        <begin position="10"/>
        <end position="20"/>
    </location>
</feature>
<organism evidence="2 3">
    <name type="scientific">Pyxidicoccus parkwayensis</name>
    <dbReference type="NCBI Taxonomy" id="2813578"/>
    <lineage>
        <taxon>Bacteria</taxon>
        <taxon>Pseudomonadati</taxon>
        <taxon>Myxococcota</taxon>
        <taxon>Myxococcia</taxon>
        <taxon>Myxococcales</taxon>
        <taxon>Cystobacterineae</taxon>
        <taxon>Myxococcaceae</taxon>
        <taxon>Pyxidicoccus</taxon>
    </lineage>
</organism>
<dbReference type="Proteomes" id="UP000662747">
    <property type="component" value="Chromosome"/>
</dbReference>
<evidence type="ECO:0000313" key="2">
    <source>
        <dbReference type="EMBL" id="QSQ28046.1"/>
    </source>
</evidence>
<accession>A0ABX7PC37</accession>
<reference evidence="2 3" key="1">
    <citation type="submission" date="2021-02" db="EMBL/GenBank/DDBJ databases">
        <title>De Novo genome assembly of isolated myxobacteria.</title>
        <authorList>
            <person name="Stevens D.C."/>
        </authorList>
    </citation>
    <scope>NUCLEOTIDE SEQUENCE [LARGE SCALE GENOMIC DNA]</scope>
    <source>
        <strain evidence="3">SCPEA02</strain>
    </source>
</reference>